<dbReference type="Pfam" id="PF01753">
    <property type="entry name" value="zf-MYND"/>
    <property type="match status" value="1"/>
</dbReference>
<keyword evidence="2 5" id="KW-0863">Zinc-finger</keyword>
<dbReference type="PROSITE" id="PS50175">
    <property type="entry name" value="ASP_PROT_RETROV"/>
    <property type="match status" value="1"/>
</dbReference>
<dbReference type="Gene3D" id="6.10.140.2220">
    <property type="match status" value="1"/>
</dbReference>
<comment type="caution">
    <text evidence="9">The sequence shown here is derived from an EMBL/GenBank/DDBJ whole genome shotgun (WGS) entry which is preliminary data.</text>
</comment>
<evidence type="ECO:0000256" key="5">
    <source>
        <dbReference type="PROSITE-ProRule" id="PRU00134"/>
    </source>
</evidence>
<organism evidence="9 10">
    <name type="scientific">Porites lobata</name>
    <dbReference type="NCBI Taxonomy" id="104759"/>
    <lineage>
        <taxon>Eukaryota</taxon>
        <taxon>Metazoa</taxon>
        <taxon>Cnidaria</taxon>
        <taxon>Anthozoa</taxon>
        <taxon>Hexacorallia</taxon>
        <taxon>Scleractinia</taxon>
        <taxon>Fungiina</taxon>
        <taxon>Poritidae</taxon>
        <taxon>Porites</taxon>
    </lineage>
</organism>
<dbReference type="SUPFAM" id="SSF144232">
    <property type="entry name" value="HIT/MYND zinc finger-like"/>
    <property type="match status" value="1"/>
</dbReference>
<dbReference type="PROSITE" id="PS50865">
    <property type="entry name" value="ZF_MYND_2"/>
    <property type="match status" value="1"/>
</dbReference>
<evidence type="ECO:0000256" key="4">
    <source>
        <dbReference type="ARBA" id="ARBA00022833"/>
    </source>
</evidence>
<dbReference type="EMBL" id="CALNXK010000008">
    <property type="protein sequence ID" value="CAH3040682.1"/>
    <property type="molecule type" value="Genomic_DNA"/>
</dbReference>
<sequence>MEQLAEHVGLESKEYKGKSKLAMSRIVRSKVEDELGKAEDKTEYLTALQNFISGTPPPLEESSNSEDQNKESVKALMTEYETLRKQFEAMMASCKKKMEEASVKFEDEKSTTPAATTSKPKEGSVVSLVDVKTALRRDFKIVGVIGGEEQKDRLSFVSLIRQIDTGLEKAYKEREIIDGVIRAISPSLKLRSYLETMKELTLPKLRQMLRAHYKQKSGTELYQELTTMCQSPKETPQDFLIRALDIRQQVLFASQAGSGTVKYEPSLVHPLFLHAVETGLQDEAVRNKLRPFLQKAEITDEELMEQINVAVSEESERRGKLGASNYKNLRVNVLEADGEKVEPGGQRQSKKAGTKKEPKPDRPDRLMVTLEAVQSDIAVLKEALGSQNAPERERARYTYPYDNQRRRLCEACQRANQYFCDHCFAGCGRNYPSGKPKEAATAGQGVAVDHIKQSHVCVNCGRKGVSLKQCSCCHSVHYCSQKCQRAHWRRHKQLCSAIKYLSNQERKDVTGDGMYVSHLTPNQHAKVVKLVGKRCMVQCVMNNVQTEALWDTGAQVSIVSKDWVAQNLPTAERRQINELLDKGLDLKAANGSEIPYEGWIEVSFKLATSDDKPGMSVPFLISTDPLDHPIVGYNVIEEIVKNPDSHFRNSHEETLLSALNSSLPNAKQENVEALINLIRTTTPSELCSVKVTKRDVLVQE</sequence>
<evidence type="ECO:0000256" key="6">
    <source>
        <dbReference type="SAM" id="MobiDB-lite"/>
    </source>
</evidence>
<accession>A0ABN8N592</accession>
<evidence type="ECO:0000256" key="2">
    <source>
        <dbReference type="ARBA" id="ARBA00022771"/>
    </source>
</evidence>
<gene>
    <name evidence="9" type="ORF">PLOB_00045869</name>
</gene>
<protein>
    <submittedName>
        <fullName evidence="9">Uncharacterized protein</fullName>
    </submittedName>
</protein>
<keyword evidence="1" id="KW-0479">Metal-binding</keyword>
<dbReference type="Gene3D" id="2.40.70.10">
    <property type="entry name" value="Acid Proteases"/>
    <property type="match status" value="1"/>
</dbReference>
<dbReference type="InterPro" id="IPR021109">
    <property type="entry name" value="Peptidase_aspartic_dom_sf"/>
</dbReference>
<keyword evidence="3" id="KW-0378">Hydrolase</keyword>
<reference evidence="9 10" key="1">
    <citation type="submission" date="2022-05" db="EMBL/GenBank/DDBJ databases">
        <authorList>
            <consortium name="Genoscope - CEA"/>
            <person name="William W."/>
        </authorList>
    </citation>
    <scope>NUCLEOTIDE SEQUENCE [LARGE SCALE GENOMIC DNA]</scope>
</reference>
<evidence type="ECO:0000259" key="7">
    <source>
        <dbReference type="PROSITE" id="PS50175"/>
    </source>
</evidence>
<dbReference type="InterPro" id="IPR001995">
    <property type="entry name" value="Peptidase_A2_cat"/>
</dbReference>
<feature type="region of interest" description="Disordered" evidence="6">
    <location>
        <begin position="52"/>
        <end position="71"/>
    </location>
</feature>
<feature type="region of interest" description="Disordered" evidence="6">
    <location>
        <begin position="337"/>
        <end position="365"/>
    </location>
</feature>
<evidence type="ECO:0000259" key="8">
    <source>
        <dbReference type="PROSITE" id="PS50865"/>
    </source>
</evidence>
<evidence type="ECO:0000256" key="1">
    <source>
        <dbReference type="ARBA" id="ARBA00022723"/>
    </source>
</evidence>
<name>A0ABN8N592_9CNID</name>
<feature type="domain" description="Peptidase A2" evidence="7">
    <location>
        <begin position="546"/>
        <end position="635"/>
    </location>
</feature>
<dbReference type="Proteomes" id="UP001159405">
    <property type="component" value="Unassembled WGS sequence"/>
</dbReference>
<keyword evidence="4" id="KW-0862">Zinc</keyword>
<keyword evidence="10" id="KW-1185">Reference proteome</keyword>
<evidence type="ECO:0000313" key="10">
    <source>
        <dbReference type="Proteomes" id="UP001159405"/>
    </source>
</evidence>
<proteinExistence type="predicted"/>
<evidence type="ECO:0000313" key="9">
    <source>
        <dbReference type="EMBL" id="CAH3040682.1"/>
    </source>
</evidence>
<feature type="domain" description="MYND-type" evidence="8">
    <location>
        <begin position="457"/>
        <end position="495"/>
    </location>
</feature>
<dbReference type="InterPro" id="IPR002893">
    <property type="entry name" value="Znf_MYND"/>
</dbReference>
<feature type="compositionally biased region" description="Basic and acidic residues" evidence="6">
    <location>
        <begin position="354"/>
        <end position="365"/>
    </location>
</feature>
<dbReference type="SUPFAM" id="SSF50630">
    <property type="entry name" value="Acid proteases"/>
    <property type="match status" value="1"/>
</dbReference>
<evidence type="ECO:0000256" key="3">
    <source>
        <dbReference type="ARBA" id="ARBA00022801"/>
    </source>
</evidence>